<dbReference type="EMBL" id="CP033912">
    <property type="protein sequence ID" value="AZA95617.1"/>
    <property type="molecule type" value="Genomic_DNA"/>
</dbReference>
<protein>
    <submittedName>
        <fullName evidence="1">Uncharacterized protein</fullName>
    </submittedName>
</protein>
<name>A0ABM7BAQ5_9FLAO</name>
<evidence type="ECO:0000313" key="2">
    <source>
        <dbReference type="Proteomes" id="UP000281741"/>
    </source>
</evidence>
<accession>A0ABM7BAQ5</accession>
<gene>
    <name evidence="1" type="ORF">EG353_08580</name>
</gene>
<reference evidence="1 2" key="1">
    <citation type="submission" date="2018-11" db="EMBL/GenBank/DDBJ databases">
        <title>Proposal to divide the Flavobacteriaceae and reorganize its genera based on Amino Acid Identity values calculated from whole genome sequences.</title>
        <authorList>
            <person name="Nicholson A.C."/>
            <person name="Gulvik C.A."/>
            <person name="Whitney A.M."/>
            <person name="Humrighouse B.W."/>
            <person name="Bell M."/>
            <person name="Holmes B."/>
            <person name="Steigerwalt A.G."/>
            <person name="Villarma A."/>
            <person name="Sheth M."/>
            <person name="Batra D."/>
            <person name="Pryor J."/>
            <person name="Bernardet J.-F."/>
            <person name="Hugo C."/>
            <person name="Kampfer P."/>
            <person name="Newman J."/>
            <person name="McQuiston J.R."/>
        </authorList>
    </citation>
    <scope>NUCLEOTIDE SEQUENCE [LARGE SCALE GENOMIC DNA]</scope>
    <source>
        <strain evidence="1 2">H5143</strain>
    </source>
</reference>
<sequence>MAKQPMTPAGVEDKITELYLLSDTALAAEADAVQGDFKQWVKDNFTLRTDQEDYLDDLNERISTYFGSQCSICFINKLPITLIYPTPPTGEYSKWTGSSNTLDVKSEGAGAPVATGTLTFEFTYTV</sequence>
<dbReference type="Proteomes" id="UP000281741">
    <property type="component" value="Chromosome"/>
</dbReference>
<proteinExistence type="predicted"/>
<organism evidence="1 2">
    <name type="scientific">Chryseobacterium shandongense</name>
    <dbReference type="NCBI Taxonomy" id="1493872"/>
    <lineage>
        <taxon>Bacteria</taxon>
        <taxon>Pseudomonadati</taxon>
        <taxon>Bacteroidota</taxon>
        <taxon>Flavobacteriia</taxon>
        <taxon>Flavobacteriales</taxon>
        <taxon>Weeksellaceae</taxon>
        <taxon>Chryseobacterium group</taxon>
        <taxon>Chryseobacterium</taxon>
    </lineage>
</organism>
<evidence type="ECO:0000313" key="1">
    <source>
        <dbReference type="EMBL" id="AZA95617.1"/>
    </source>
</evidence>
<keyword evidence="2" id="KW-1185">Reference proteome</keyword>
<dbReference type="RefSeq" id="WP_123860812.1">
    <property type="nucleotide sequence ID" value="NZ_CP033912.1"/>
</dbReference>